<dbReference type="EMBL" id="LAZR01000395">
    <property type="protein sequence ID" value="KKN70859.1"/>
    <property type="molecule type" value="Genomic_DNA"/>
</dbReference>
<reference evidence="1" key="1">
    <citation type="journal article" date="2015" name="Nature">
        <title>Complex archaea that bridge the gap between prokaryotes and eukaryotes.</title>
        <authorList>
            <person name="Spang A."/>
            <person name="Saw J.H."/>
            <person name="Jorgensen S.L."/>
            <person name="Zaremba-Niedzwiedzka K."/>
            <person name="Martijn J."/>
            <person name="Lind A.E."/>
            <person name="van Eijk R."/>
            <person name="Schleper C."/>
            <person name="Guy L."/>
            <person name="Ettema T.J."/>
        </authorList>
    </citation>
    <scope>NUCLEOTIDE SEQUENCE</scope>
</reference>
<name>A0A0F9SVJ7_9ZZZZ</name>
<gene>
    <name evidence="1" type="ORF">LCGC14_0426420</name>
</gene>
<accession>A0A0F9SVJ7</accession>
<comment type="caution">
    <text evidence="1">The sequence shown here is derived from an EMBL/GenBank/DDBJ whole genome shotgun (WGS) entry which is preliminary data.</text>
</comment>
<sequence>MSLDFKGIDPAGFGGYALTDQLLYNLKWFIDWGLLNNGAYGIYEYDSSSWYDDDEARLHLVPDERYEYGRVWNGAGREFVWESGVSLGGGAVNPFRVSGVYIDGNFYPISNTGINRHHVDYMNGRIIFDEPKNAETDIRAEYSRRSVHVGFADDPDFRTLMMKSLEEFLSDTSPSGNPAREHQIWLPSIFIEDSTGKGRGMQLGGGQIKTRYITFHIFADTPQDRNLLKDWLDYQSRSTFWMADLNNITFPFDQYGDIVSGITNWVDMVSAYPWKRLRVVDGTSMTLNSLNSQLFRARVIWEVEIDFGKI</sequence>
<organism evidence="1">
    <name type="scientific">marine sediment metagenome</name>
    <dbReference type="NCBI Taxonomy" id="412755"/>
    <lineage>
        <taxon>unclassified sequences</taxon>
        <taxon>metagenomes</taxon>
        <taxon>ecological metagenomes</taxon>
    </lineage>
</organism>
<proteinExistence type="predicted"/>
<dbReference type="AlphaFoldDB" id="A0A0F9SVJ7"/>
<evidence type="ECO:0000313" key="1">
    <source>
        <dbReference type="EMBL" id="KKN70859.1"/>
    </source>
</evidence>
<protein>
    <submittedName>
        <fullName evidence="1">Uncharacterized protein</fullName>
    </submittedName>
</protein>